<feature type="region of interest" description="Disordered" evidence="1">
    <location>
        <begin position="100"/>
        <end position="122"/>
    </location>
</feature>
<keyword evidence="2" id="KW-0614">Plasmid</keyword>
<dbReference type="RefSeq" id="WP_011229295.1">
    <property type="nucleotide sequence ID" value="NZ_CP033968.1"/>
</dbReference>
<accession>A0A3G8GV89</accession>
<reference evidence="3" key="1">
    <citation type="submission" date="2018-11" db="EMBL/GenBank/DDBJ databases">
        <title>FDA dAtabase for Regulatory Grade micrObial Sequences (FDA-ARGOS): Supporting development and validation of Infectious Disease Dx tests.</title>
        <authorList>
            <person name="Goldberg B."/>
            <person name="Campos J."/>
            <person name="Tallon L."/>
            <person name="Sadzewicz L."/>
            <person name="Zhao X."/>
            <person name="Vavikolanu K."/>
            <person name="Mehta A."/>
            <person name="Aluvathingal J."/>
            <person name="Nadendla S."/>
            <person name="Geyer C."/>
            <person name="Nandy P."/>
            <person name="Yan Y."/>
            <person name="Sichtig H."/>
        </authorList>
    </citation>
    <scope>NUCLEOTIDE SEQUENCE [LARGE SCALE GENOMIC DNA]</scope>
    <source>
        <strain evidence="3">FDAARGOS_614</strain>
        <plasmid evidence="3">unnamed1</plasmid>
    </source>
</reference>
<geneLocation type="plasmid" evidence="2">
    <name>unnamed1</name>
</geneLocation>
<dbReference type="OrthoDB" id="8965749at2"/>
<evidence type="ECO:0000313" key="3">
    <source>
        <dbReference type="Proteomes" id="UP000270411"/>
    </source>
</evidence>
<dbReference type="Proteomes" id="UP000270411">
    <property type="component" value="Plasmid unnamed1"/>
</dbReference>
<dbReference type="KEGG" id="cpau:EHF44_00635"/>
<dbReference type="AlphaFoldDB" id="A0A3G8GV89"/>
<dbReference type="EMBL" id="CP033968">
    <property type="protein sequence ID" value="AZG12024.1"/>
    <property type="molecule type" value="Genomic_DNA"/>
</dbReference>
<name>A0A3G8GV89_9BURK</name>
<evidence type="ECO:0000313" key="2">
    <source>
        <dbReference type="EMBL" id="AZG12024.1"/>
    </source>
</evidence>
<proteinExistence type="predicted"/>
<gene>
    <name evidence="2" type="ORF">EHF44_00635</name>
</gene>
<sequence length="122" mass="13729">MAKDDFIRIKYTREVDGRKKRSSVSVDPDLFEIFAKIRGTVPAARAVLREWAVAVDADRQWQDGLGVDGGIGLSRMVQRRMFSEINTFVDKGMVVIQKEDADLHPNAPRPTRSAARRRSVSA</sequence>
<organism evidence="2 3">
    <name type="scientific">Cupriavidus pauculus</name>
    <dbReference type="NCBI Taxonomy" id="82633"/>
    <lineage>
        <taxon>Bacteria</taxon>
        <taxon>Pseudomonadati</taxon>
        <taxon>Pseudomonadota</taxon>
        <taxon>Betaproteobacteria</taxon>
        <taxon>Burkholderiales</taxon>
        <taxon>Burkholderiaceae</taxon>
        <taxon>Cupriavidus</taxon>
    </lineage>
</organism>
<protein>
    <submittedName>
        <fullName evidence="2">Uncharacterized protein</fullName>
    </submittedName>
</protein>
<evidence type="ECO:0000256" key="1">
    <source>
        <dbReference type="SAM" id="MobiDB-lite"/>
    </source>
</evidence>